<evidence type="ECO:0000313" key="2">
    <source>
        <dbReference type="Proteomes" id="UP000789920"/>
    </source>
</evidence>
<dbReference type="Proteomes" id="UP000789920">
    <property type="component" value="Unassembled WGS sequence"/>
</dbReference>
<comment type="caution">
    <text evidence="1">The sequence shown here is derived from an EMBL/GenBank/DDBJ whole genome shotgun (WGS) entry which is preliminary data.</text>
</comment>
<dbReference type="EMBL" id="CAJVQC010046030">
    <property type="protein sequence ID" value="CAG8782367.1"/>
    <property type="molecule type" value="Genomic_DNA"/>
</dbReference>
<keyword evidence="2" id="KW-1185">Reference proteome</keyword>
<protein>
    <submittedName>
        <fullName evidence="1">8560_t:CDS:1</fullName>
    </submittedName>
</protein>
<gene>
    <name evidence="1" type="ORF">RPERSI_LOCUS17787</name>
</gene>
<accession>A0ACA9R9K0</accession>
<evidence type="ECO:0000313" key="1">
    <source>
        <dbReference type="EMBL" id="CAG8782367.1"/>
    </source>
</evidence>
<reference evidence="1" key="1">
    <citation type="submission" date="2021-06" db="EMBL/GenBank/DDBJ databases">
        <authorList>
            <person name="Kallberg Y."/>
            <person name="Tangrot J."/>
            <person name="Rosling A."/>
        </authorList>
    </citation>
    <scope>NUCLEOTIDE SEQUENCE</scope>
    <source>
        <strain evidence="1">MA461A</strain>
    </source>
</reference>
<feature type="non-terminal residue" evidence="1">
    <location>
        <position position="71"/>
    </location>
</feature>
<organism evidence="1 2">
    <name type="scientific">Racocetra persica</name>
    <dbReference type="NCBI Taxonomy" id="160502"/>
    <lineage>
        <taxon>Eukaryota</taxon>
        <taxon>Fungi</taxon>
        <taxon>Fungi incertae sedis</taxon>
        <taxon>Mucoromycota</taxon>
        <taxon>Glomeromycotina</taxon>
        <taxon>Glomeromycetes</taxon>
        <taxon>Diversisporales</taxon>
        <taxon>Gigasporaceae</taxon>
        <taxon>Racocetra</taxon>
    </lineage>
</organism>
<sequence>MIVFFLLGISESILTHRNGPFPAAKMHPGHKIIFNSPFPATKLQSRYNNILKERINLTGPPVVKIDYLAAI</sequence>
<name>A0ACA9R9K0_9GLOM</name>
<proteinExistence type="predicted"/>